<evidence type="ECO:0000259" key="8">
    <source>
        <dbReference type="PROSITE" id="PS50994"/>
    </source>
</evidence>
<evidence type="ECO:0000256" key="2">
    <source>
        <dbReference type="ARBA" id="ARBA00022695"/>
    </source>
</evidence>
<dbReference type="InterPro" id="IPR043502">
    <property type="entry name" value="DNA/RNA_pol_sf"/>
</dbReference>
<dbReference type="Pfam" id="PF00078">
    <property type="entry name" value="RVT_1"/>
    <property type="match status" value="1"/>
</dbReference>
<dbReference type="InterPro" id="IPR000477">
    <property type="entry name" value="RT_dom"/>
</dbReference>
<dbReference type="SUPFAM" id="SSF53098">
    <property type="entry name" value="Ribonuclease H-like"/>
    <property type="match status" value="1"/>
</dbReference>
<dbReference type="InterPro" id="IPR012337">
    <property type="entry name" value="RNaseH-like_sf"/>
</dbReference>
<keyword evidence="10" id="KW-1185">Reference proteome</keyword>
<feature type="region of interest" description="Disordered" evidence="7">
    <location>
        <begin position="327"/>
        <end position="348"/>
    </location>
</feature>
<reference evidence="9" key="1">
    <citation type="submission" date="2021-03" db="EMBL/GenBank/DDBJ databases">
        <authorList>
            <person name="Bekaert M."/>
        </authorList>
    </citation>
    <scope>NUCLEOTIDE SEQUENCE</scope>
</reference>
<feature type="compositionally biased region" description="Basic and acidic residues" evidence="7">
    <location>
        <begin position="1411"/>
        <end position="1423"/>
    </location>
</feature>
<accession>A0A8S3TRE1</accession>
<evidence type="ECO:0000256" key="1">
    <source>
        <dbReference type="ARBA" id="ARBA00022679"/>
    </source>
</evidence>
<proteinExistence type="predicted"/>
<dbReference type="Gene3D" id="3.10.10.10">
    <property type="entry name" value="HIV Type 1 Reverse Transcriptase, subunit A, domain 1"/>
    <property type="match status" value="1"/>
</dbReference>
<dbReference type="PANTHER" id="PTHR37984">
    <property type="entry name" value="PROTEIN CBG26694"/>
    <property type="match status" value="1"/>
</dbReference>
<dbReference type="InterPro" id="IPR001584">
    <property type="entry name" value="Integrase_cat-core"/>
</dbReference>
<keyword evidence="2" id="KW-0548">Nucleotidyltransferase</keyword>
<dbReference type="InterPro" id="IPR036397">
    <property type="entry name" value="RNaseH_sf"/>
</dbReference>
<dbReference type="SUPFAM" id="SSF56672">
    <property type="entry name" value="DNA/RNA polymerases"/>
    <property type="match status" value="1"/>
</dbReference>
<dbReference type="InterPro" id="IPR043128">
    <property type="entry name" value="Rev_trsase/Diguanyl_cyclase"/>
</dbReference>
<evidence type="ECO:0000256" key="5">
    <source>
        <dbReference type="ARBA" id="ARBA00022801"/>
    </source>
</evidence>
<keyword evidence="5" id="KW-0378">Hydrolase</keyword>
<dbReference type="Proteomes" id="UP000683360">
    <property type="component" value="Unassembled WGS sequence"/>
</dbReference>
<organism evidence="9 10">
    <name type="scientific">Mytilus edulis</name>
    <name type="common">Blue mussel</name>
    <dbReference type="NCBI Taxonomy" id="6550"/>
    <lineage>
        <taxon>Eukaryota</taxon>
        <taxon>Metazoa</taxon>
        <taxon>Spiralia</taxon>
        <taxon>Lophotrochozoa</taxon>
        <taxon>Mollusca</taxon>
        <taxon>Bivalvia</taxon>
        <taxon>Autobranchia</taxon>
        <taxon>Pteriomorphia</taxon>
        <taxon>Mytilida</taxon>
        <taxon>Mytiloidea</taxon>
        <taxon>Mytilidae</taxon>
        <taxon>Mytilinae</taxon>
        <taxon>Mytilus</taxon>
    </lineage>
</organism>
<dbReference type="GO" id="GO:0015074">
    <property type="term" value="P:DNA integration"/>
    <property type="evidence" value="ECO:0007669"/>
    <property type="project" value="InterPro"/>
</dbReference>
<evidence type="ECO:0000313" key="10">
    <source>
        <dbReference type="Proteomes" id="UP000683360"/>
    </source>
</evidence>
<dbReference type="GO" id="GO:0003676">
    <property type="term" value="F:nucleic acid binding"/>
    <property type="evidence" value="ECO:0007669"/>
    <property type="project" value="InterPro"/>
</dbReference>
<dbReference type="OrthoDB" id="6098867at2759"/>
<comment type="caution">
    <text evidence="9">The sequence shown here is derived from an EMBL/GenBank/DDBJ whole genome shotgun (WGS) entry which is preliminary data.</text>
</comment>
<feature type="region of interest" description="Disordered" evidence="7">
    <location>
        <begin position="1367"/>
        <end position="1423"/>
    </location>
</feature>
<dbReference type="CDD" id="cd01647">
    <property type="entry name" value="RT_LTR"/>
    <property type="match status" value="1"/>
</dbReference>
<feature type="domain" description="Integrase catalytic" evidence="8">
    <location>
        <begin position="1025"/>
        <end position="1176"/>
    </location>
</feature>
<keyword evidence="6" id="KW-0695">RNA-directed DNA polymerase</keyword>
<dbReference type="GO" id="GO:0004519">
    <property type="term" value="F:endonuclease activity"/>
    <property type="evidence" value="ECO:0007669"/>
    <property type="project" value="UniProtKB-KW"/>
</dbReference>
<dbReference type="GO" id="GO:0003964">
    <property type="term" value="F:RNA-directed DNA polymerase activity"/>
    <property type="evidence" value="ECO:0007669"/>
    <property type="project" value="UniProtKB-KW"/>
</dbReference>
<dbReference type="InterPro" id="IPR041373">
    <property type="entry name" value="RT_RNaseH"/>
</dbReference>
<evidence type="ECO:0000313" key="9">
    <source>
        <dbReference type="EMBL" id="CAG2234223.1"/>
    </source>
</evidence>
<dbReference type="PANTHER" id="PTHR37984:SF7">
    <property type="entry name" value="INTEGRASE CATALYTIC DOMAIN-CONTAINING PROTEIN"/>
    <property type="match status" value="1"/>
</dbReference>
<dbReference type="EMBL" id="CAJPWZ010002227">
    <property type="protein sequence ID" value="CAG2234223.1"/>
    <property type="molecule type" value="Genomic_DNA"/>
</dbReference>
<keyword evidence="4" id="KW-0255">Endonuclease</keyword>
<evidence type="ECO:0000256" key="6">
    <source>
        <dbReference type="ARBA" id="ARBA00022918"/>
    </source>
</evidence>
<dbReference type="Gene3D" id="1.10.340.70">
    <property type="match status" value="1"/>
</dbReference>
<dbReference type="Gene3D" id="3.30.70.270">
    <property type="match status" value="1"/>
</dbReference>
<evidence type="ECO:0000256" key="4">
    <source>
        <dbReference type="ARBA" id="ARBA00022759"/>
    </source>
</evidence>
<keyword evidence="3" id="KW-0540">Nuclease</keyword>
<keyword evidence="1" id="KW-0808">Transferase</keyword>
<dbReference type="Gene3D" id="3.30.420.10">
    <property type="entry name" value="Ribonuclease H-like superfamily/Ribonuclease H"/>
    <property type="match status" value="1"/>
</dbReference>
<dbReference type="InterPro" id="IPR050951">
    <property type="entry name" value="Retrovirus_Pol_polyprotein"/>
</dbReference>
<evidence type="ECO:0000256" key="3">
    <source>
        <dbReference type="ARBA" id="ARBA00022722"/>
    </source>
</evidence>
<gene>
    <name evidence="9" type="ORF">MEDL_46866</name>
</gene>
<dbReference type="GO" id="GO:0016787">
    <property type="term" value="F:hydrolase activity"/>
    <property type="evidence" value="ECO:0007669"/>
    <property type="project" value="UniProtKB-KW"/>
</dbReference>
<sequence length="1423" mass="159174">MSDLLGDSKTDRTLEETVSFIAQKEQGKVTRSAVGDSASAMSATCNTQKRPQAAGAKCWACGGPAHGQRNDRKARSRYCEAWTFTCAKCTVKGLYTKSCSKYTTCGVWGHLDASSRICAQGKGHRNPPNQGKSTKDQEQEQVGYIFEQLCTTSEQTNQVSRLEHHIFDGHWVARPSKPHPMLLVNMTTLPEDHSSFGHPIQDTSQLKTITMSMVADTGCQSSIIPLQSANSLGITEKDLLPVKLVMRGAIKEDLGVIGAVAVSVTTKDTTSSAMSTRLLCYVSDTMEKAFICREALISLGIIHTNFPNVSTVTSPNIAASMENSEDVTCSCPRRRPSPPPVPTSLPPGLKATEEHVESLKEWLLDYYGATTFNVCEHQPLPLMNCEPLQLHVDPNATPVAVHKPALVPIHWQDKVYADLERDVRIGVLEQVSQNTPTTWCSRMVVTSKADGTPRRTVDLQPQNRHSVRQTHHVPSPFHLADRVPQGMKKTVTDAWNGYHSVPIREEDRHFTTFITPWGCYTYNVAPQGFISSGDAYNQRFDGIISNFNDKVKCVDDTCMWANSIEAAFFQACEWLDLCARNGITLNPKKFQFAQDTVNFAGLTITPTNIRPSTKFLDAISNFPTPTDITGARAWFGLINQGAYAFAMARQMKPFRALLKPSTTFCWTNELDEVFHKSKEIIIQEMKEGVRLFDPARMTCLATDWSVDGIGFFLMQKYCQCSSKTPTCCNDGWKLCLVGSRFTHPAESRYAPIEGEALAVVYALHQTRYYVLGCKDLLVATDHKPLLQILNDRSLTDIDNRRLLNLKEKTLGYRFTILHVPGRKNLGPDAASRYPVGPPDRLNLPGEAPELDSLVNMTTHYHDTLTSLCLHTEDNDTANDASTVAAATCALNAVITVVTWNMVREATASDPTFVNLIRQLEAGFPEDYKELPTDLRPYHRFASSLCTVDGVVLMGQRIVIPPALRKPVLNALHAAHQGVSAMRARAMDSVYWPEITVDIARVRDQCVHCHQMAKSNPMQPPSDITPPDYPFQMICSDYFTYNSNDYVVIVDRYSNWPMVYKSESGAEGLVKRLRETFVTFGIPEELTSDGGPQFTAGKTQKFLKVWGVRHRLSSVTNPHANCRAEMAVKTVKRMLVDNITAVGSLDVDKFQRALLMYRNSIDPETKASPALILFGRPIRDAIPILMGRYSPHETWTELMSHREMALAKRHSREHERWNEHTHHLPTLQVGDHVYIQNLVGNHPRRWERTGTVVEVRQYHQYVIRVDGTGRVTIRNRQHLRKFTPFQTNQTQGTLMAPTAVQHQEVILSSPSTPKTTQPQVPKIPVSLSPTRILSQPAALNETPIIVPTQKQATQTQTIQQPSQIDLDQSFHQTPEPDVPSTSRIPRALSRLQPHNKAGEKELLTPRRPSRRNTTEHNIDESGTD</sequence>
<evidence type="ECO:0000256" key="7">
    <source>
        <dbReference type="SAM" id="MobiDB-lite"/>
    </source>
</evidence>
<dbReference type="PROSITE" id="PS50994">
    <property type="entry name" value="INTEGRASE"/>
    <property type="match status" value="1"/>
</dbReference>
<dbReference type="Pfam" id="PF17917">
    <property type="entry name" value="RT_RNaseH"/>
    <property type="match status" value="1"/>
</dbReference>
<name>A0A8S3TRE1_MYTED</name>
<protein>
    <recommendedName>
        <fullName evidence="8">Integrase catalytic domain-containing protein</fullName>
    </recommendedName>
</protein>
<dbReference type="InterPro" id="IPR041588">
    <property type="entry name" value="Integrase_H2C2"/>
</dbReference>
<dbReference type="Pfam" id="PF00665">
    <property type="entry name" value="rve"/>
    <property type="match status" value="1"/>
</dbReference>
<dbReference type="Pfam" id="PF17921">
    <property type="entry name" value="Integrase_H2C2"/>
    <property type="match status" value="1"/>
</dbReference>